<accession>M1MVU3</accession>
<feature type="transmembrane region" description="Helical" evidence="1">
    <location>
        <begin position="6"/>
        <end position="26"/>
    </location>
</feature>
<dbReference type="Pfam" id="PF02517">
    <property type="entry name" value="Rce1-like"/>
    <property type="match status" value="1"/>
</dbReference>
<organism evidence="3 4">
    <name type="scientific">Clostridium saccharoperbutylacetonicum N1-4(HMT)</name>
    <dbReference type="NCBI Taxonomy" id="931276"/>
    <lineage>
        <taxon>Bacteria</taxon>
        <taxon>Bacillati</taxon>
        <taxon>Bacillota</taxon>
        <taxon>Clostridia</taxon>
        <taxon>Eubacteriales</taxon>
        <taxon>Clostridiaceae</taxon>
        <taxon>Clostridium</taxon>
    </lineage>
</organism>
<dbReference type="OrthoDB" id="9782250at2"/>
<reference evidence="3 4" key="1">
    <citation type="submission" date="2013-02" db="EMBL/GenBank/DDBJ databases">
        <title>Genome sequence of Clostridium saccharoperbutylacetonicum N1-4(HMT).</title>
        <authorList>
            <person name="Poehlein A."/>
            <person name="Daniel R."/>
        </authorList>
    </citation>
    <scope>NUCLEOTIDE SEQUENCE [LARGE SCALE GENOMIC DNA]</scope>
    <source>
        <strain evidence="4">N1-4(HMT)</strain>
    </source>
</reference>
<dbReference type="RefSeq" id="WP_015391958.1">
    <property type="nucleotide sequence ID" value="NC_020291.1"/>
</dbReference>
<gene>
    <name evidence="3" type="ORF">Cspa_c18670</name>
</gene>
<keyword evidence="4" id="KW-1185">Reference proteome</keyword>
<keyword evidence="1" id="KW-1133">Transmembrane helix</keyword>
<dbReference type="Proteomes" id="UP000011728">
    <property type="component" value="Chromosome"/>
</dbReference>
<dbReference type="InterPro" id="IPR003675">
    <property type="entry name" value="Rce1/LyrA-like_dom"/>
</dbReference>
<feature type="transmembrane region" description="Helical" evidence="1">
    <location>
        <begin position="80"/>
        <end position="101"/>
    </location>
</feature>
<dbReference type="EMBL" id="CP004121">
    <property type="protein sequence ID" value="AGF55637.1"/>
    <property type="molecule type" value="Genomic_DNA"/>
</dbReference>
<protein>
    <recommendedName>
        <fullName evidence="2">CAAX prenyl protease 2/Lysostaphin resistance protein A-like domain-containing protein</fullName>
    </recommendedName>
</protein>
<dbReference type="GO" id="GO:0004175">
    <property type="term" value="F:endopeptidase activity"/>
    <property type="evidence" value="ECO:0007669"/>
    <property type="project" value="UniProtKB-ARBA"/>
</dbReference>
<evidence type="ECO:0000313" key="3">
    <source>
        <dbReference type="EMBL" id="AGF55637.1"/>
    </source>
</evidence>
<name>M1MVU3_9CLOT</name>
<keyword evidence="1" id="KW-0812">Transmembrane</keyword>
<dbReference type="KEGG" id="csr:Cspa_c18670"/>
<dbReference type="PANTHER" id="PTHR43592">
    <property type="entry name" value="CAAX AMINO TERMINAL PROTEASE"/>
    <property type="match status" value="1"/>
</dbReference>
<proteinExistence type="predicted"/>
<feature type="domain" description="CAAX prenyl protease 2/Lysostaphin resistance protein A-like" evidence="2">
    <location>
        <begin position="78"/>
        <end position="172"/>
    </location>
</feature>
<dbReference type="GO" id="GO:0080120">
    <property type="term" value="P:CAAX-box protein maturation"/>
    <property type="evidence" value="ECO:0007669"/>
    <property type="project" value="UniProtKB-ARBA"/>
</dbReference>
<feature type="transmembrane region" description="Helical" evidence="1">
    <location>
        <begin position="47"/>
        <end position="68"/>
    </location>
</feature>
<dbReference type="PATRIC" id="fig|931276.5.peg.1853"/>
<sequence length="178" mass="20403">MLDVKYYIYSLLMYLLICISPVILYIKFKEKANVLAYLKLTGNSRKGVIVGSVISIIFVVLIIIKNTIIGFDKFNTNLGLLWISGLLVGFFEEIPFRGFLLQKLWNHMNFWKANLLTTIIFVLFHIPVWMSSNTPLLKAAVSIGAVSLALGYLFKEYKSLWIPIICHSIYNLCIWMGL</sequence>
<evidence type="ECO:0000313" key="4">
    <source>
        <dbReference type="Proteomes" id="UP000011728"/>
    </source>
</evidence>
<evidence type="ECO:0000259" key="2">
    <source>
        <dbReference type="Pfam" id="PF02517"/>
    </source>
</evidence>
<evidence type="ECO:0000256" key="1">
    <source>
        <dbReference type="SAM" id="Phobius"/>
    </source>
</evidence>
<feature type="transmembrane region" description="Helical" evidence="1">
    <location>
        <begin position="113"/>
        <end position="130"/>
    </location>
</feature>
<dbReference type="PANTHER" id="PTHR43592:SF15">
    <property type="entry name" value="CAAX AMINO TERMINAL PROTEASE FAMILY PROTEIN"/>
    <property type="match status" value="1"/>
</dbReference>
<dbReference type="eggNOG" id="COG1266">
    <property type="taxonomic scope" value="Bacteria"/>
</dbReference>
<dbReference type="HOGENOM" id="CLU_082387_1_0_9"/>
<feature type="transmembrane region" description="Helical" evidence="1">
    <location>
        <begin position="136"/>
        <end position="153"/>
    </location>
</feature>
<dbReference type="AlphaFoldDB" id="M1MVU3"/>
<keyword evidence="1" id="KW-0472">Membrane</keyword>